<organism evidence="2 3">
    <name type="scientific">Nocardioides silvaticus</name>
    <dbReference type="NCBI Taxonomy" id="2201891"/>
    <lineage>
        <taxon>Bacteria</taxon>
        <taxon>Bacillati</taxon>
        <taxon>Actinomycetota</taxon>
        <taxon>Actinomycetes</taxon>
        <taxon>Propionibacteriales</taxon>
        <taxon>Nocardioidaceae</taxon>
        <taxon>Nocardioides</taxon>
    </lineage>
</organism>
<dbReference type="InterPro" id="IPR000073">
    <property type="entry name" value="AB_hydrolase_1"/>
</dbReference>
<dbReference type="InterPro" id="IPR029058">
    <property type="entry name" value="AB_hydrolase_fold"/>
</dbReference>
<name>A0A316TRV3_9ACTN</name>
<dbReference type="Gene3D" id="3.40.50.1820">
    <property type="entry name" value="alpha/beta hydrolase"/>
    <property type="match status" value="1"/>
</dbReference>
<proteinExistence type="predicted"/>
<keyword evidence="3" id="KW-1185">Reference proteome</keyword>
<feature type="domain" description="AB hydrolase-1" evidence="1">
    <location>
        <begin position="19"/>
        <end position="266"/>
    </location>
</feature>
<dbReference type="SUPFAM" id="SSF53474">
    <property type="entry name" value="alpha/beta-Hydrolases"/>
    <property type="match status" value="1"/>
</dbReference>
<dbReference type="PANTHER" id="PTHR43433">
    <property type="entry name" value="HYDROLASE, ALPHA/BETA FOLD FAMILY PROTEIN"/>
    <property type="match status" value="1"/>
</dbReference>
<dbReference type="GO" id="GO:0046503">
    <property type="term" value="P:glycerolipid catabolic process"/>
    <property type="evidence" value="ECO:0007669"/>
    <property type="project" value="TreeGrafter"/>
</dbReference>
<gene>
    <name evidence="2" type="ORF">DJ010_00575</name>
</gene>
<dbReference type="PANTHER" id="PTHR43433:SF5">
    <property type="entry name" value="AB HYDROLASE-1 DOMAIN-CONTAINING PROTEIN"/>
    <property type="match status" value="1"/>
</dbReference>
<accession>A0A316TRV3</accession>
<comment type="caution">
    <text evidence="2">The sequence shown here is derived from an EMBL/GenBank/DDBJ whole genome shotgun (WGS) entry which is preliminary data.</text>
</comment>
<dbReference type="InterPro" id="IPR050471">
    <property type="entry name" value="AB_hydrolase"/>
</dbReference>
<dbReference type="EMBL" id="QGDD01000001">
    <property type="protein sequence ID" value="PWN04944.1"/>
    <property type="molecule type" value="Genomic_DNA"/>
</dbReference>
<protein>
    <submittedName>
        <fullName evidence="2">Alpha/beta hydrolase</fullName>
    </submittedName>
</protein>
<dbReference type="Pfam" id="PF00561">
    <property type="entry name" value="Abhydrolase_1"/>
    <property type="match status" value="1"/>
</dbReference>
<dbReference type="GO" id="GO:0004806">
    <property type="term" value="F:triacylglycerol lipase activity"/>
    <property type="evidence" value="ECO:0007669"/>
    <property type="project" value="TreeGrafter"/>
</dbReference>
<dbReference type="Proteomes" id="UP000245507">
    <property type="component" value="Unassembled WGS sequence"/>
</dbReference>
<keyword evidence="2" id="KW-0378">Hydrolase</keyword>
<evidence type="ECO:0000259" key="1">
    <source>
        <dbReference type="Pfam" id="PF00561"/>
    </source>
</evidence>
<sequence>MDAGRVSLAYETFGSPDDPPMVLVMGVASQMLVWPDRFCQALADEGFHVIRFDNRDIGLSTHLDELGVPDMVALLTGQSKEAPYVLADMADDTAGLLDALGLDRVHLVGLSMGGMIAQEVAIRHPERLISLTSVMSTPAAHIGKPTDAAAATLMWPSPKTEAEAGDLAVNVYRVVGSTDYPQDVAWVRAVGEESFRRSSSSAGKVRQFAAILVSPDRRSGLRELAVPTLVLHGEDDPLIQVEGGHETAAAVPGARLVTYPGMGHDLPEELWPTLVGEITEHARTAGKES</sequence>
<dbReference type="OrthoDB" id="8957634at2"/>
<dbReference type="AlphaFoldDB" id="A0A316TRV3"/>
<evidence type="ECO:0000313" key="2">
    <source>
        <dbReference type="EMBL" id="PWN04944.1"/>
    </source>
</evidence>
<reference evidence="2 3" key="1">
    <citation type="submission" date="2018-05" db="EMBL/GenBank/DDBJ databases">
        <title>Nocardioides silvaticus genome.</title>
        <authorList>
            <person name="Li C."/>
            <person name="Wang G."/>
        </authorList>
    </citation>
    <scope>NUCLEOTIDE SEQUENCE [LARGE SCALE GENOMIC DNA]</scope>
    <source>
        <strain evidence="2 3">CCTCC AB 2018079</strain>
    </source>
</reference>
<evidence type="ECO:0000313" key="3">
    <source>
        <dbReference type="Proteomes" id="UP000245507"/>
    </source>
</evidence>